<dbReference type="Gene3D" id="3.30.450.380">
    <property type="match status" value="1"/>
</dbReference>
<evidence type="ECO:0000313" key="2">
    <source>
        <dbReference type="Proteomes" id="UP001589896"/>
    </source>
</evidence>
<sequence length="135" mass="15030">MSSAVTTITERVRERIRADGADLRGGAGIAERYVLDEIQRYSERALGGSLPMLADERDAARQVLAALTGYGPLQPYFDDDTVEEIWINAPDRVFVAREGVPELTGVRLTESQVRELVERMLQSTGRRVDPSKPKI</sequence>
<dbReference type="Proteomes" id="UP001589896">
    <property type="component" value="Unassembled WGS sequence"/>
</dbReference>
<name>A0ABV6RW34_9GAMM</name>
<dbReference type="RefSeq" id="WP_386673595.1">
    <property type="nucleotide sequence ID" value="NZ_JBHLTG010000007.1"/>
</dbReference>
<comment type="caution">
    <text evidence="1">The sequence shown here is derived from an EMBL/GenBank/DDBJ whole genome shotgun (WGS) entry which is preliminary data.</text>
</comment>
<reference evidence="1 2" key="1">
    <citation type="submission" date="2024-09" db="EMBL/GenBank/DDBJ databases">
        <authorList>
            <person name="Sun Q."/>
            <person name="Mori K."/>
        </authorList>
    </citation>
    <scope>NUCLEOTIDE SEQUENCE [LARGE SCALE GENOMIC DNA]</scope>
    <source>
        <strain evidence="1 2">KCTC 23076</strain>
    </source>
</reference>
<accession>A0ABV6RW34</accession>
<dbReference type="EMBL" id="JBHLTG010000007">
    <property type="protein sequence ID" value="MFC0681199.1"/>
    <property type="molecule type" value="Genomic_DNA"/>
</dbReference>
<protein>
    <recommendedName>
        <fullName evidence="3">Type II/IV secretion system protein</fullName>
    </recommendedName>
</protein>
<evidence type="ECO:0008006" key="3">
    <source>
        <dbReference type="Google" id="ProtNLM"/>
    </source>
</evidence>
<proteinExistence type="predicted"/>
<keyword evidence="2" id="KW-1185">Reference proteome</keyword>
<gene>
    <name evidence="1" type="ORF">ACFFGH_25500</name>
</gene>
<organism evidence="1 2">
    <name type="scientific">Lysobacter korlensis</name>
    <dbReference type="NCBI Taxonomy" id="553636"/>
    <lineage>
        <taxon>Bacteria</taxon>
        <taxon>Pseudomonadati</taxon>
        <taxon>Pseudomonadota</taxon>
        <taxon>Gammaproteobacteria</taxon>
        <taxon>Lysobacterales</taxon>
        <taxon>Lysobacteraceae</taxon>
        <taxon>Lysobacter</taxon>
    </lineage>
</organism>
<evidence type="ECO:0000313" key="1">
    <source>
        <dbReference type="EMBL" id="MFC0681199.1"/>
    </source>
</evidence>